<dbReference type="InterPro" id="IPR016181">
    <property type="entry name" value="Acyl_CoA_acyltransferase"/>
</dbReference>
<name>A0A4R7CA45_9HYPH</name>
<accession>A0A4R7CA45</accession>
<gene>
    <name evidence="5" type="ORF">EV668_2234</name>
</gene>
<protein>
    <submittedName>
        <fullName evidence="5">Acetyltransferase (GNAT) family protein</fullName>
    </submittedName>
</protein>
<evidence type="ECO:0000256" key="2">
    <source>
        <dbReference type="ARBA" id="ARBA00023315"/>
    </source>
</evidence>
<dbReference type="Pfam" id="PF00583">
    <property type="entry name" value="Acetyltransf_1"/>
    <property type="match status" value="1"/>
</dbReference>
<dbReference type="PANTHER" id="PTHR43800">
    <property type="entry name" value="PEPTIDYL-LYSINE N-ACETYLTRANSFERASE YJAB"/>
    <property type="match status" value="1"/>
</dbReference>
<dbReference type="OrthoDB" id="275336at2"/>
<proteinExistence type="predicted"/>
<dbReference type="PROSITE" id="PS51186">
    <property type="entry name" value="GNAT"/>
    <property type="match status" value="1"/>
</dbReference>
<comment type="caution">
    <text evidence="5">The sequence shown here is derived from an EMBL/GenBank/DDBJ whole genome shotgun (WGS) entry which is preliminary data.</text>
</comment>
<dbReference type="InterPro" id="IPR000182">
    <property type="entry name" value="GNAT_dom"/>
</dbReference>
<dbReference type="AlphaFoldDB" id="A0A4R7CA45"/>
<keyword evidence="6" id="KW-1185">Reference proteome</keyword>
<organism evidence="5 6">
    <name type="scientific">Enterovirga rhinocerotis</name>
    <dbReference type="NCBI Taxonomy" id="1339210"/>
    <lineage>
        <taxon>Bacteria</taxon>
        <taxon>Pseudomonadati</taxon>
        <taxon>Pseudomonadota</taxon>
        <taxon>Alphaproteobacteria</taxon>
        <taxon>Hyphomicrobiales</taxon>
        <taxon>Methylobacteriaceae</taxon>
        <taxon>Enterovirga</taxon>
    </lineage>
</organism>
<dbReference type="EMBL" id="SNZR01000011">
    <property type="protein sequence ID" value="TDR94942.1"/>
    <property type="molecule type" value="Genomic_DNA"/>
</dbReference>
<dbReference type="GO" id="GO:0016747">
    <property type="term" value="F:acyltransferase activity, transferring groups other than amino-acyl groups"/>
    <property type="evidence" value="ECO:0007669"/>
    <property type="project" value="InterPro"/>
</dbReference>
<sequence length="210" mass="23375">MTREPLLARQPRRPPVPRDGIVDLPRGKIAAIATYLELHAPPPAATSRAPLPGRLERLRDDVPRYRALYSRIGAPWLWFTRAVLTDAALLAQIRHPDVEAFVYVEDGVDTALIEIDMRRAGEGELVFFGLVPEACGRGLGRALLAEAVARAFARPIKRLWLHTCTLDHPAAMPLYLRAGFLPYRRAIEIADDPRLGGYLPHEAAPNFPIL</sequence>
<dbReference type="SUPFAM" id="SSF55729">
    <property type="entry name" value="Acyl-CoA N-acyltransferases (Nat)"/>
    <property type="match status" value="1"/>
</dbReference>
<keyword evidence="2" id="KW-0012">Acyltransferase</keyword>
<evidence type="ECO:0000256" key="1">
    <source>
        <dbReference type="ARBA" id="ARBA00022679"/>
    </source>
</evidence>
<evidence type="ECO:0000313" key="6">
    <source>
        <dbReference type="Proteomes" id="UP000295122"/>
    </source>
</evidence>
<feature type="region of interest" description="Disordered" evidence="3">
    <location>
        <begin position="1"/>
        <end position="20"/>
    </location>
</feature>
<dbReference type="Gene3D" id="3.40.630.30">
    <property type="match status" value="1"/>
</dbReference>
<keyword evidence="1 5" id="KW-0808">Transferase</keyword>
<evidence type="ECO:0000259" key="4">
    <source>
        <dbReference type="PROSITE" id="PS51186"/>
    </source>
</evidence>
<reference evidence="5 6" key="1">
    <citation type="submission" date="2019-03" db="EMBL/GenBank/DDBJ databases">
        <title>Genomic Encyclopedia of Type Strains, Phase IV (KMG-IV): sequencing the most valuable type-strain genomes for metagenomic binning, comparative biology and taxonomic classification.</title>
        <authorList>
            <person name="Goeker M."/>
        </authorList>
    </citation>
    <scope>NUCLEOTIDE SEQUENCE [LARGE SCALE GENOMIC DNA]</scope>
    <source>
        <strain evidence="5 6">DSM 25903</strain>
    </source>
</reference>
<dbReference type="RefSeq" id="WP_133769793.1">
    <property type="nucleotide sequence ID" value="NZ_SNZR01000011.1"/>
</dbReference>
<dbReference type="Proteomes" id="UP000295122">
    <property type="component" value="Unassembled WGS sequence"/>
</dbReference>
<evidence type="ECO:0000313" key="5">
    <source>
        <dbReference type="EMBL" id="TDR94942.1"/>
    </source>
</evidence>
<feature type="domain" description="N-acetyltransferase" evidence="4">
    <location>
        <begin position="53"/>
        <end position="208"/>
    </location>
</feature>
<dbReference type="CDD" id="cd04301">
    <property type="entry name" value="NAT_SF"/>
    <property type="match status" value="1"/>
</dbReference>
<dbReference type="PANTHER" id="PTHR43800:SF1">
    <property type="entry name" value="PEPTIDYL-LYSINE N-ACETYLTRANSFERASE YJAB"/>
    <property type="match status" value="1"/>
</dbReference>
<evidence type="ECO:0000256" key="3">
    <source>
        <dbReference type="SAM" id="MobiDB-lite"/>
    </source>
</evidence>